<dbReference type="GO" id="GO:0046872">
    <property type="term" value="F:metal ion binding"/>
    <property type="evidence" value="ECO:0007669"/>
    <property type="project" value="UniProtKB-KW"/>
</dbReference>
<dbReference type="Gene3D" id="3.40.50.300">
    <property type="entry name" value="P-loop containing nucleotide triphosphate hydrolases"/>
    <property type="match status" value="2"/>
</dbReference>
<keyword evidence="2 4" id="KW-0342">GTP-binding</keyword>
<evidence type="ECO:0000256" key="4">
    <source>
        <dbReference type="PIRSR" id="PIRSR601019-1"/>
    </source>
</evidence>
<dbReference type="SMART" id="SM00275">
    <property type="entry name" value="G_alpha"/>
    <property type="match status" value="1"/>
</dbReference>
<dbReference type="GO" id="GO:0005525">
    <property type="term" value="F:GTP binding"/>
    <property type="evidence" value="ECO:0007669"/>
    <property type="project" value="UniProtKB-KW"/>
</dbReference>
<evidence type="ECO:0000256" key="2">
    <source>
        <dbReference type="ARBA" id="ARBA00023134"/>
    </source>
</evidence>
<sequence>MPKADVDPLALALLPPKDESPAQKAARLAAEQEATRISNLIDSELRAERAQLKKEAQNQHKILLLGQAEAGKSTVLKQFQLVFTPNQFRAQQQHWKALVQLNLVRSILVICEALTDDPSEYDLDIDNFLSLDPTVSPDYSIKAAESLLNEGGDEDDTRRNSYPYPGTANAEIGPIPEITVELRQLKMRLSPLYHVQTVLIEHLACQFDDPSLLVAAHQLDKAADGAKTADFVVRSNTSLNGFLGKKLGRTDEHEQTQLRLDIHEVNTILRACRNDMIALWKDPTVREILHRRDVRLEEGPGFFLHEIERITEPNYVPSQDDVFRARIRTLGVQEYSFRLETGPDKGREWRLYDCGGARNQRHSWPFFDDCHIIFLAPISCFDQVLAEDRRINRLEDSMQLWKAVCSSKLLQNSEMVLFLNKCDILEAKLKSGSKFSDWVPQFDGANTVADVTKYLKGKFRSIQKAHSPGPRVFYCHLTAVTDAKSTAKILNSVQELVTRVQLQSVSLL</sequence>
<keyword evidence="8" id="KW-1185">Reference proteome</keyword>
<dbReference type="InterPro" id="IPR011025">
    <property type="entry name" value="GproteinA_insert"/>
</dbReference>
<dbReference type="GO" id="GO:0001664">
    <property type="term" value="F:G protein-coupled receptor binding"/>
    <property type="evidence" value="ECO:0007669"/>
    <property type="project" value="TreeGrafter"/>
</dbReference>
<dbReference type="SUPFAM" id="SSF52540">
    <property type="entry name" value="P-loop containing nucleoside triphosphate hydrolases"/>
    <property type="match status" value="1"/>
</dbReference>
<dbReference type="Gene3D" id="1.10.400.10">
    <property type="entry name" value="GI Alpha 1, domain 2-like"/>
    <property type="match status" value="1"/>
</dbReference>
<dbReference type="eggNOG" id="KOG0082">
    <property type="taxonomic scope" value="Eukaryota"/>
</dbReference>
<keyword evidence="5" id="KW-0460">Magnesium</keyword>
<dbReference type="InParanoid" id="G4T790"/>
<accession>G4T790</accession>
<proteinExistence type="predicted"/>
<dbReference type="PANTHER" id="PTHR10218">
    <property type="entry name" value="GTP-BINDING PROTEIN ALPHA SUBUNIT"/>
    <property type="match status" value="1"/>
</dbReference>
<dbReference type="PRINTS" id="PR00318">
    <property type="entry name" value="GPROTEINA"/>
</dbReference>
<evidence type="ECO:0000256" key="3">
    <source>
        <dbReference type="ARBA" id="ARBA00023224"/>
    </source>
</evidence>
<dbReference type="STRING" id="1109443.G4T790"/>
<name>G4T790_SERID</name>
<dbReference type="GO" id="GO:0005834">
    <property type="term" value="C:heterotrimeric G-protein complex"/>
    <property type="evidence" value="ECO:0007669"/>
    <property type="project" value="TreeGrafter"/>
</dbReference>
<dbReference type="AlphaFoldDB" id="G4T790"/>
<dbReference type="InterPro" id="IPR001019">
    <property type="entry name" value="Gprotein_alpha_su"/>
</dbReference>
<feature type="region of interest" description="Disordered" evidence="6">
    <location>
        <begin position="148"/>
        <end position="167"/>
    </location>
</feature>
<keyword evidence="5" id="KW-0479">Metal-binding</keyword>
<keyword evidence="1 4" id="KW-0547">Nucleotide-binding</keyword>
<dbReference type="OrthoDB" id="5817230at2759"/>
<organism evidence="7 8">
    <name type="scientific">Serendipita indica (strain DSM 11827)</name>
    <name type="common">Root endophyte fungus</name>
    <name type="synonym">Piriformospora indica</name>
    <dbReference type="NCBI Taxonomy" id="1109443"/>
    <lineage>
        <taxon>Eukaryota</taxon>
        <taxon>Fungi</taxon>
        <taxon>Dikarya</taxon>
        <taxon>Basidiomycota</taxon>
        <taxon>Agaricomycotina</taxon>
        <taxon>Agaricomycetes</taxon>
        <taxon>Sebacinales</taxon>
        <taxon>Serendipitaceae</taxon>
        <taxon>Serendipita</taxon>
    </lineage>
</organism>
<dbReference type="GO" id="GO:0007188">
    <property type="term" value="P:adenylate cyclase-modulating G protein-coupled receptor signaling pathway"/>
    <property type="evidence" value="ECO:0007669"/>
    <property type="project" value="TreeGrafter"/>
</dbReference>
<dbReference type="PANTHER" id="PTHR10218:SF360">
    <property type="entry name" value="GUANINE NUCLEOTIDE-BINDING PROTEIN SUBUNIT ALPHA HOMOLOG"/>
    <property type="match status" value="1"/>
</dbReference>
<feature type="binding site" evidence="5">
    <location>
        <position position="329"/>
    </location>
    <ligand>
        <name>Mg(2+)</name>
        <dbReference type="ChEBI" id="CHEBI:18420"/>
    </ligand>
</feature>
<evidence type="ECO:0000256" key="5">
    <source>
        <dbReference type="PIRSR" id="PIRSR601019-2"/>
    </source>
</evidence>
<evidence type="ECO:0000313" key="8">
    <source>
        <dbReference type="Proteomes" id="UP000007148"/>
    </source>
</evidence>
<dbReference type="SUPFAM" id="SSF47895">
    <property type="entry name" value="Transducin (alpha subunit), insertion domain"/>
    <property type="match status" value="1"/>
</dbReference>
<feature type="binding site" evidence="4">
    <location>
        <begin position="420"/>
        <end position="423"/>
    </location>
    <ligand>
        <name>GTP</name>
        <dbReference type="ChEBI" id="CHEBI:37565"/>
    </ligand>
</feature>
<dbReference type="GO" id="GO:0005737">
    <property type="term" value="C:cytoplasm"/>
    <property type="evidence" value="ECO:0007669"/>
    <property type="project" value="TreeGrafter"/>
</dbReference>
<dbReference type="InterPro" id="IPR027417">
    <property type="entry name" value="P-loop_NTPase"/>
</dbReference>
<dbReference type="Pfam" id="PF00503">
    <property type="entry name" value="G-alpha"/>
    <property type="match status" value="1"/>
</dbReference>
<keyword evidence="3" id="KW-0807">Transducer</keyword>
<dbReference type="PROSITE" id="PS51882">
    <property type="entry name" value="G_ALPHA"/>
    <property type="match status" value="1"/>
</dbReference>
<protein>
    <submittedName>
        <fullName evidence="7">Related to guanine nucleotide-binding protein alpha-4 subunit</fullName>
    </submittedName>
</protein>
<reference evidence="7 8" key="1">
    <citation type="journal article" date="2011" name="PLoS Pathog.">
        <title>Endophytic Life Strategies Decoded by Genome and Transcriptome Analyses of the Mutualistic Root Symbiont Piriformospora indica.</title>
        <authorList>
            <person name="Zuccaro A."/>
            <person name="Lahrmann U."/>
            <person name="Guldener U."/>
            <person name="Langen G."/>
            <person name="Pfiffi S."/>
            <person name="Biedenkopf D."/>
            <person name="Wong P."/>
            <person name="Samans B."/>
            <person name="Grimm C."/>
            <person name="Basiewicz M."/>
            <person name="Murat C."/>
            <person name="Martin F."/>
            <person name="Kogel K.H."/>
        </authorList>
    </citation>
    <scope>NUCLEOTIDE SEQUENCE [LARGE SCALE GENOMIC DNA]</scope>
    <source>
        <strain evidence="7 8">DSM 11827</strain>
    </source>
</reference>
<dbReference type="EMBL" id="CAFZ01000010">
    <property type="protein sequence ID" value="CCA67203.1"/>
    <property type="molecule type" value="Genomic_DNA"/>
</dbReference>
<evidence type="ECO:0000313" key="7">
    <source>
        <dbReference type="EMBL" id="CCA67203.1"/>
    </source>
</evidence>
<comment type="caution">
    <text evidence="7">The sequence shown here is derived from an EMBL/GenBank/DDBJ whole genome shotgun (WGS) entry which is preliminary data.</text>
</comment>
<evidence type="ECO:0000256" key="1">
    <source>
        <dbReference type="ARBA" id="ARBA00022741"/>
    </source>
</evidence>
<dbReference type="HOGENOM" id="CLU_014184_1_1_1"/>
<dbReference type="FunFam" id="3.40.50.300:FF:000720">
    <property type="entry name" value="Guanine nucleotide-binding protein G(k) subunit alpha"/>
    <property type="match status" value="1"/>
</dbReference>
<dbReference type="Proteomes" id="UP000007148">
    <property type="component" value="Unassembled WGS sequence"/>
</dbReference>
<gene>
    <name evidence="7" type="ORF">PIIN_01035</name>
</gene>
<dbReference type="GO" id="GO:0003924">
    <property type="term" value="F:GTPase activity"/>
    <property type="evidence" value="ECO:0007669"/>
    <property type="project" value="InterPro"/>
</dbReference>
<dbReference type="GO" id="GO:0031683">
    <property type="term" value="F:G-protein beta/gamma-subunit complex binding"/>
    <property type="evidence" value="ECO:0007669"/>
    <property type="project" value="InterPro"/>
</dbReference>
<evidence type="ECO:0000256" key="6">
    <source>
        <dbReference type="SAM" id="MobiDB-lite"/>
    </source>
</evidence>